<proteinExistence type="predicted"/>
<evidence type="ECO:0000313" key="2">
    <source>
        <dbReference type="Proteomes" id="UP000262210"/>
    </source>
</evidence>
<organism evidence="1 2">
    <name type="scientific">Serratia grimesii</name>
    <dbReference type="NCBI Taxonomy" id="82995"/>
    <lineage>
        <taxon>Bacteria</taxon>
        <taxon>Pseudomonadati</taxon>
        <taxon>Pseudomonadota</taxon>
        <taxon>Gammaproteobacteria</taxon>
        <taxon>Enterobacterales</taxon>
        <taxon>Yersiniaceae</taxon>
        <taxon>Serratia</taxon>
    </lineage>
</organism>
<dbReference type="EMBL" id="DPSM01000007">
    <property type="protein sequence ID" value="HCJ99046.1"/>
    <property type="molecule type" value="Genomic_DNA"/>
</dbReference>
<dbReference type="AlphaFoldDB" id="A0A9C7QSH5"/>
<evidence type="ECO:0000313" key="1">
    <source>
        <dbReference type="EMBL" id="HCJ99046.1"/>
    </source>
</evidence>
<name>A0A9C7QSH5_9GAMM</name>
<reference evidence="1 2" key="1">
    <citation type="journal article" date="2018" name="Nat. Biotechnol.">
        <title>A standardized bacterial taxonomy based on genome phylogeny substantially revises the tree of life.</title>
        <authorList>
            <person name="Parks D.H."/>
            <person name="Chuvochina M."/>
            <person name="Waite D.W."/>
            <person name="Rinke C."/>
            <person name="Skarshewski A."/>
            <person name="Chaumeil P.A."/>
            <person name="Hugenholtz P."/>
        </authorList>
    </citation>
    <scope>NUCLEOTIDE SEQUENCE [LARGE SCALE GENOMIC DNA]</scope>
    <source>
        <strain evidence="1">UBA11264</strain>
    </source>
</reference>
<gene>
    <name evidence="1" type="ORF">DHV72_03350</name>
</gene>
<accession>A0A9C7QSH5</accession>
<dbReference type="Proteomes" id="UP000262210">
    <property type="component" value="Unassembled WGS sequence"/>
</dbReference>
<comment type="caution">
    <text evidence="1">The sequence shown here is derived from an EMBL/GenBank/DDBJ whole genome shotgun (WGS) entry which is preliminary data.</text>
</comment>
<dbReference type="RefSeq" id="WP_278430499.1">
    <property type="nucleotide sequence ID" value="NZ_DPSM01000007.1"/>
</dbReference>
<sequence>MITNLNYEIKHWPESKNRHPSMVREVPDTFIHTQPAKLIATGGINVDQVKSMLDDDHDVTQMHFGTILGIT</sequence>
<protein>
    <submittedName>
        <fullName evidence="1">Uncharacterized protein</fullName>
    </submittedName>
</protein>